<dbReference type="CDD" id="cd03057">
    <property type="entry name" value="GST_N_Beta"/>
    <property type="match status" value="1"/>
</dbReference>
<dbReference type="Gene3D" id="1.20.1050.10">
    <property type="match status" value="1"/>
</dbReference>
<dbReference type="InterPro" id="IPR040079">
    <property type="entry name" value="Glutathione_S-Trfase"/>
</dbReference>
<dbReference type="Pfam" id="PF13409">
    <property type="entry name" value="GST_N_2"/>
    <property type="match status" value="1"/>
</dbReference>
<dbReference type="InterPro" id="IPR036282">
    <property type="entry name" value="Glutathione-S-Trfase_C_sf"/>
</dbReference>
<organism evidence="3 4">
    <name type="scientific">Trinickia dabaoshanensis</name>
    <dbReference type="NCBI Taxonomy" id="564714"/>
    <lineage>
        <taxon>Bacteria</taxon>
        <taxon>Pseudomonadati</taxon>
        <taxon>Pseudomonadota</taxon>
        <taxon>Betaproteobacteria</taxon>
        <taxon>Burkholderiales</taxon>
        <taxon>Burkholderiaceae</taxon>
        <taxon>Trinickia</taxon>
    </lineage>
</organism>
<evidence type="ECO:0000313" key="4">
    <source>
        <dbReference type="Proteomes" id="UP000235616"/>
    </source>
</evidence>
<evidence type="ECO:0000259" key="1">
    <source>
        <dbReference type="PROSITE" id="PS50404"/>
    </source>
</evidence>
<dbReference type="PROSITE" id="PS50405">
    <property type="entry name" value="GST_CTER"/>
    <property type="match status" value="1"/>
</dbReference>
<dbReference type="SFLD" id="SFLDG00358">
    <property type="entry name" value="Main_(cytGST)"/>
    <property type="match status" value="1"/>
</dbReference>
<dbReference type="PANTHER" id="PTHR44051">
    <property type="entry name" value="GLUTATHIONE S-TRANSFERASE-RELATED"/>
    <property type="match status" value="1"/>
</dbReference>
<comment type="caution">
    <text evidence="3">The sequence shown here is derived from an EMBL/GenBank/DDBJ whole genome shotgun (WGS) entry which is preliminary data.</text>
</comment>
<reference evidence="3 4" key="1">
    <citation type="submission" date="2018-01" db="EMBL/GenBank/DDBJ databases">
        <title>Whole genome analyses suggest that Burkholderia sensu lato contains two further novel genera in the rhizoxinica-symbiotica group Mycetohabitans gen. nov., and Trinickia gen. nov.: implications for the evolution of diazotrophy and nodulation in the Burkholderiaceae.</title>
        <authorList>
            <person name="Estrada-de los Santos P."/>
            <person name="Palmer M."/>
            <person name="Chavez-Ramirez B."/>
            <person name="Beukes C."/>
            <person name="Steenkamp E.T."/>
            <person name="Hirsch A.M."/>
            <person name="Manyaka P."/>
            <person name="Maluk M."/>
            <person name="Lafos M."/>
            <person name="Crook M."/>
            <person name="Gross E."/>
            <person name="Simon M.F."/>
            <person name="Bueno dos Reis Junior F."/>
            <person name="Poole P.S."/>
            <person name="Venter S.N."/>
            <person name="James E.K."/>
        </authorList>
    </citation>
    <scope>NUCLEOTIDE SEQUENCE [LARGE SCALE GENOMIC DNA]</scope>
    <source>
        <strain evidence="3 4">GIMN1.004</strain>
    </source>
</reference>
<gene>
    <name evidence="3" type="ORF">C0Z18_05460</name>
</gene>
<dbReference type="InterPro" id="IPR010987">
    <property type="entry name" value="Glutathione-S-Trfase_C-like"/>
</dbReference>
<dbReference type="CDD" id="cd03188">
    <property type="entry name" value="GST_C_Beta"/>
    <property type="match status" value="1"/>
</dbReference>
<dbReference type="InterPro" id="IPR004046">
    <property type="entry name" value="GST_C"/>
</dbReference>
<dbReference type="SFLD" id="SFLDG01150">
    <property type="entry name" value="Main.1:_Beta-like"/>
    <property type="match status" value="1"/>
</dbReference>
<dbReference type="SUPFAM" id="SSF47616">
    <property type="entry name" value="GST C-terminal domain-like"/>
    <property type="match status" value="1"/>
</dbReference>
<sequence>MELYFSPLACSLATRIAFYEAGYEATYRQVDTKRKRLQDGTDFYEVNPLGQVPVLRTDDGELLFENAAILPYVADRFPSANLAPSGGLERARLHQWLGFIGTELHKAVFVPVLDPSANEDVKRYAREDIPLRMQRLQTHLATREWLLDAFSVADIYLAVVLNWARYCEVDLSPWPAVLAFFKRMSLRPATARAFAEEFELYGLELKRANT</sequence>
<feature type="domain" description="GST C-terminal" evidence="2">
    <location>
        <begin position="86"/>
        <end position="210"/>
    </location>
</feature>
<dbReference type="GO" id="GO:0016740">
    <property type="term" value="F:transferase activity"/>
    <property type="evidence" value="ECO:0007669"/>
    <property type="project" value="UniProtKB-KW"/>
</dbReference>
<dbReference type="SUPFAM" id="SSF52833">
    <property type="entry name" value="Thioredoxin-like"/>
    <property type="match status" value="1"/>
</dbReference>
<accession>A0A2N7VXW1</accession>
<dbReference type="RefSeq" id="WP_102644378.1">
    <property type="nucleotide sequence ID" value="NZ_PNYA01000004.1"/>
</dbReference>
<keyword evidence="4" id="KW-1185">Reference proteome</keyword>
<dbReference type="Proteomes" id="UP000235616">
    <property type="component" value="Unassembled WGS sequence"/>
</dbReference>
<dbReference type="Gene3D" id="3.40.30.10">
    <property type="entry name" value="Glutaredoxin"/>
    <property type="match status" value="1"/>
</dbReference>
<dbReference type="PROSITE" id="PS50404">
    <property type="entry name" value="GST_NTER"/>
    <property type="match status" value="1"/>
</dbReference>
<feature type="domain" description="GST N-terminal" evidence="1">
    <location>
        <begin position="1"/>
        <end position="81"/>
    </location>
</feature>
<dbReference type="EMBL" id="PNYA01000004">
    <property type="protein sequence ID" value="PMS21978.1"/>
    <property type="molecule type" value="Genomic_DNA"/>
</dbReference>
<protein>
    <submittedName>
        <fullName evidence="3">Glutathione S-transferase</fullName>
    </submittedName>
</protein>
<evidence type="ECO:0000313" key="3">
    <source>
        <dbReference type="EMBL" id="PMS21978.1"/>
    </source>
</evidence>
<dbReference type="SFLD" id="SFLDS00019">
    <property type="entry name" value="Glutathione_Transferase_(cytos"/>
    <property type="match status" value="1"/>
</dbReference>
<dbReference type="InterPro" id="IPR036249">
    <property type="entry name" value="Thioredoxin-like_sf"/>
</dbReference>
<dbReference type="Pfam" id="PF00043">
    <property type="entry name" value="GST_C"/>
    <property type="match status" value="1"/>
</dbReference>
<proteinExistence type="predicted"/>
<dbReference type="OrthoDB" id="8772754at2"/>
<name>A0A2N7VXW1_9BURK</name>
<dbReference type="InterPro" id="IPR004045">
    <property type="entry name" value="Glutathione_S-Trfase_N"/>
</dbReference>
<dbReference type="AlphaFoldDB" id="A0A2N7VXW1"/>
<keyword evidence="3" id="KW-0808">Transferase</keyword>
<evidence type="ECO:0000259" key="2">
    <source>
        <dbReference type="PROSITE" id="PS50405"/>
    </source>
</evidence>
<dbReference type="PANTHER" id="PTHR44051:SF8">
    <property type="entry name" value="GLUTATHIONE S-TRANSFERASE GSTA"/>
    <property type="match status" value="1"/>
</dbReference>